<keyword evidence="3" id="KW-1185">Reference proteome</keyword>
<dbReference type="AlphaFoldDB" id="A0A2N5XPX0"/>
<dbReference type="RefSeq" id="WP_101534903.1">
    <property type="nucleotide sequence ID" value="NZ_JBFHIU010000101.1"/>
</dbReference>
<organism evidence="2 3">
    <name type="scientific">Cohaesibacter celericrescens</name>
    <dbReference type="NCBI Taxonomy" id="2067669"/>
    <lineage>
        <taxon>Bacteria</taxon>
        <taxon>Pseudomonadati</taxon>
        <taxon>Pseudomonadota</taxon>
        <taxon>Alphaproteobacteria</taxon>
        <taxon>Hyphomicrobiales</taxon>
        <taxon>Cohaesibacteraceae</taxon>
    </lineage>
</organism>
<dbReference type="PROSITE" id="PS50206">
    <property type="entry name" value="RHODANESE_3"/>
    <property type="match status" value="1"/>
</dbReference>
<dbReference type="OrthoDB" id="9815890at2"/>
<dbReference type="SUPFAM" id="SSF52821">
    <property type="entry name" value="Rhodanese/Cell cycle control phosphatase"/>
    <property type="match status" value="1"/>
</dbReference>
<protein>
    <submittedName>
        <fullName evidence="2">Sulfurtransferase</fullName>
    </submittedName>
</protein>
<dbReference type="GO" id="GO:0016740">
    <property type="term" value="F:transferase activity"/>
    <property type="evidence" value="ECO:0007669"/>
    <property type="project" value="UniProtKB-KW"/>
</dbReference>
<evidence type="ECO:0000313" key="3">
    <source>
        <dbReference type="Proteomes" id="UP000234881"/>
    </source>
</evidence>
<sequence length="146" mass="16637">MTDPDSYAGDKEVLEAWHLLTQNPNAVLIDVRTHAEWSYVGVPMFEDPARDVILVEWLSYPAMQVNADFGERLKKELDERNILPDAPLFFLCRSGVRSLHAAIEITKSWQGPCYNIASGFEGDMDSKLQRGHCNGWKQAGLPWRQF</sequence>
<reference evidence="2 3" key="1">
    <citation type="submission" date="2018-01" db="EMBL/GenBank/DDBJ databases">
        <title>The draft genome sequence of Cohaesibacter sp. H1304.</title>
        <authorList>
            <person name="Wang N.-N."/>
            <person name="Du Z.-J."/>
        </authorList>
    </citation>
    <scope>NUCLEOTIDE SEQUENCE [LARGE SCALE GENOMIC DNA]</scope>
    <source>
        <strain evidence="2 3">H1304</strain>
    </source>
</reference>
<feature type="domain" description="Rhodanese" evidence="1">
    <location>
        <begin position="22"/>
        <end position="102"/>
    </location>
</feature>
<accession>A0A2N5XPX0</accession>
<dbReference type="InterPro" id="IPR001763">
    <property type="entry name" value="Rhodanese-like_dom"/>
</dbReference>
<dbReference type="Proteomes" id="UP000234881">
    <property type="component" value="Unassembled WGS sequence"/>
</dbReference>
<dbReference type="InterPro" id="IPR036873">
    <property type="entry name" value="Rhodanese-like_dom_sf"/>
</dbReference>
<dbReference type="Gene3D" id="3.40.250.10">
    <property type="entry name" value="Rhodanese-like domain"/>
    <property type="match status" value="1"/>
</dbReference>
<dbReference type="EMBL" id="PKUQ01000031">
    <property type="protein sequence ID" value="PLW76468.1"/>
    <property type="molecule type" value="Genomic_DNA"/>
</dbReference>
<proteinExistence type="predicted"/>
<evidence type="ECO:0000313" key="2">
    <source>
        <dbReference type="EMBL" id="PLW76468.1"/>
    </source>
</evidence>
<evidence type="ECO:0000259" key="1">
    <source>
        <dbReference type="PROSITE" id="PS50206"/>
    </source>
</evidence>
<keyword evidence="2" id="KW-0808">Transferase</keyword>
<gene>
    <name evidence="2" type="ORF">C0081_14620</name>
</gene>
<name>A0A2N5XPX0_9HYPH</name>
<comment type="caution">
    <text evidence="2">The sequence shown here is derived from an EMBL/GenBank/DDBJ whole genome shotgun (WGS) entry which is preliminary data.</text>
</comment>